<feature type="transmembrane region" description="Helical" evidence="6">
    <location>
        <begin position="267"/>
        <end position="285"/>
    </location>
</feature>
<feature type="transmembrane region" description="Helical" evidence="6">
    <location>
        <begin position="64"/>
        <end position="89"/>
    </location>
</feature>
<reference evidence="7 8" key="1">
    <citation type="submission" date="2022-11" db="EMBL/GenBank/DDBJ databases">
        <title>Minimal conservation of predation-associated metabolite biosynthetic gene clusters underscores biosynthetic potential of Myxococcota including descriptions for ten novel species: Archangium lansinium sp. nov., Myxococcus landrumus sp. nov., Nannocystis bai.</title>
        <authorList>
            <person name="Ahearne A."/>
            <person name="Stevens C."/>
            <person name="Dowd S."/>
        </authorList>
    </citation>
    <scope>NUCLEOTIDE SEQUENCE [LARGE SCALE GENOMIC DNA]</scope>
    <source>
        <strain evidence="7 8">BB15-2</strain>
    </source>
</reference>
<feature type="transmembrane region" description="Helical" evidence="6">
    <location>
        <begin position="149"/>
        <end position="174"/>
    </location>
</feature>
<evidence type="ECO:0000256" key="3">
    <source>
        <dbReference type="ARBA" id="ARBA00022692"/>
    </source>
</evidence>
<dbReference type="Pfam" id="PF01594">
    <property type="entry name" value="AI-2E_transport"/>
    <property type="match status" value="1"/>
</dbReference>
<evidence type="ECO:0000256" key="6">
    <source>
        <dbReference type="SAM" id="Phobius"/>
    </source>
</evidence>
<evidence type="ECO:0000313" key="8">
    <source>
        <dbReference type="Proteomes" id="UP001221686"/>
    </source>
</evidence>
<dbReference type="EMBL" id="JAQNDL010000001">
    <property type="protein sequence ID" value="MDC0716569.1"/>
    <property type="molecule type" value="Genomic_DNA"/>
</dbReference>
<accession>A0ABT5DSI7</accession>
<feature type="transmembrane region" description="Helical" evidence="6">
    <location>
        <begin position="305"/>
        <end position="332"/>
    </location>
</feature>
<sequence length="361" mass="39330">MNNSIDNREKARWIILVAALSGTLYLCWLMLVPFIDVLAWASVLTITLEPVHRRILQRTRRPNLSALLACLIVVLLIGLPLALIGWAMFREIGPAVSSLQGAVASLTDPSSATTGSAVRWLNERMDVLHIRVQVTEYLSTLGGELATRMLYVVQNAATMLVGSLLALFVMFYFFRDGLTIRDALATAIPLRNQPTRALLLRVREVVAASIYGGLVVAAIQGTLGGLAFWVLGVPSALLWGVVMIFMSLIGAFLVWVPAAIYLAIQGAWIKAILLTVWGIFAIGLIDNFLRPRLVGKRTELHELLIFFAVLGGLRLFGFVGIVLGPVVIAVALSLFEAFRHPDVIVAAPEPVPLIVPPTVKL</sequence>
<comment type="similarity">
    <text evidence="2">Belongs to the autoinducer-2 exporter (AI-2E) (TC 2.A.86) family.</text>
</comment>
<dbReference type="PANTHER" id="PTHR21716:SF4">
    <property type="entry name" value="TRANSMEMBRANE PROTEIN 245"/>
    <property type="match status" value="1"/>
</dbReference>
<name>A0ABT5DSI7_9BACT</name>
<evidence type="ECO:0000256" key="4">
    <source>
        <dbReference type="ARBA" id="ARBA00022989"/>
    </source>
</evidence>
<feature type="transmembrane region" description="Helical" evidence="6">
    <location>
        <begin position="12"/>
        <end position="31"/>
    </location>
</feature>
<dbReference type="PANTHER" id="PTHR21716">
    <property type="entry name" value="TRANSMEMBRANE PROTEIN"/>
    <property type="match status" value="1"/>
</dbReference>
<evidence type="ECO:0000313" key="7">
    <source>
        <dbReference type="EMBL" id="MDC0716569.1"/>
    </source>
</evidence>
<evidence type="ECO:0000256" key="5">
    <source>
        <dbReference type="ARBA" id="ARBA00023136"/>
    </source>
</evidence>
<comment type="subcellular location">
    <subcellularLocation>
        <location evidence="1">Membrane</location>
        <topology evidence="1">Multi-pass membrane protein</topology>
    </subcellularLocation>
</comment>
<keyword evidence="3 6" id="KW-0812">Transmembrane</keyword>
<gene>
    <name evidence="7" type="ORF">POL25_06680</name>
</gene>
<dbReference type="Proteomes" id="UP001221686">
    <property type="component" value="Unassembled WGS sequence"/>
</dbReference>
<feature type="transmembrane region" description="Helical" evidence="6">
    <location>
        <begin position="205"/>
        <end position="231"/>
    </location>
</feature>
<proteinExistence type="inferred from homology"/>
<protein>
    <submittedName>
        <fullName evidence="7">AI-2E family transporter</fullName>
    </submittedName>
</protein>
<dbReference type="RefSeq" id="WP_272085061.1">
    <property type="nucleotide sequence ID" value="NZ_JAQNDL010000001.1"/>
</dbReference>
<keyword evidence="8" id="KW-1185">Reference proteome</keyword>
<evidence type="ECO:0000256" key="1">
    <source>
        <dbReference type="ARBA" id="ARBA00004141"/>
    </source>
</evidence>
<dbReference type="InterPro" id="IPR002549">
    <property type="entry name" value="AI-2E-like"/>
</dbReference>
<keyword evidence="4 6" id="KW-1133">Transmembrane helix</keyword>
<keyword evidence="5 6" id="KW-0472">Membrane</keyword>
<feature type="transmembrane region" description="Helical" evidence="6">
    <location>
        <begin position="237"/>
        <end position="260"/>
    </location>
</feature>
<comment type="caution">
    <text evidence="7">The sequence shown here is derived from an EMBL/GenBank/DDBJ whole genome shotgun (WGS) entry which is preliminary data.</text>
</comment>
<organism evidence="7 8">
    <name type="scientific">Nannocystis bainbridge</name>
    <dbReference type="NCBI Taxonomy" id="2995303"/>
    <lineage>
        <taxon>Bacteria</taxon>
        <taxon>Pseudomonadati</taxon>
        <taxon>Myxococcota</taxon>
        <taxon>Polyangia</taxon>
        <taxon>Nannocystales</taxon>
        <taxon>Nannocystaceae</taxon>
        <taxon>Nannocystis</taxon>
    </lineage>
</organism>
<evidence type="ECO:0000256" key="2">
    <source>
        <dbReference type="ARBA" id="ARBA00009773"/>
    </source>
</evidence>